<dbReference type="Pfam" id="PF00041">
    <property type="entry name" value="fn3"/>
    <property type="match status" value="1"/>
</dbReference>
<dbReference type="Gene3D" id="2.60.40.10">
    <property type="entry name" value="Immunoglobulins"/>
    <property type="match status" value="13"/>
</dbReference>
<accession>A0A316TV62</accession>
<feature type="domain" description="Fibronectin type-III" evidence="3">
    <location>
        <begin position="2308"/>
        <end position="2400"/>
    </location>
</feature>
<dbReference type="InterPro" id="IPR003961">
    <property type="entry name" value="FN3_dom"/>
</dbReference>
<dbReference type="OrthoDB" id="9813840at2"/>
<dbReference type="InterPro" id="IPR008964">
    <property type="entry name" value="Invasin/intimin_cell_adhesion"/>
</dbReference>
<evidence type="ECO:0000256" key="1">
    <source>
        <dbReference type="ARBA" id="ARBA00010116"/>
    </source>
</evidence>
<feature type="domain" description="Big-1" evidence="4">
    <location>
        <begin position="1503"/>
        <end position="1598"/>
    </location>
</feature>
<dbReference type="PROSITE" id="PS50194">
    <property type="entry name" value="FILAMIN_REPEAT"/>
    <property type="match status" value="2"/>
</dbReference>
<feature type="domain" description="Big-1" evidence="4">
    <location>
        <begin position="587"/>
        <end position="687"/>
    </location>
</feature>
<gene>
    <name evidence="5" type="ORF">DDZ15_01890</name>
</gene>
<dbReference type="Pfam" id="PF09134">
    <property type="entry name" value="Invasin_D3"/>
    <property type="match status" value="2"/>
</dbReference>
<dbReference type="InterPro" id="IPR026444">
    <property type="entry name" value="Secre_tail"/>
</dbReference>
<dbReference type="NCBIfam" id="TIGR04183">
    <property type="entry name" value="Por_Secre_tail"/>
    <property type="match status" value="1"/>
</dbReference>
<feature type="domain" description="Big-1" evidence="4">
    <location>
        <begin position="2008"/>
        <end position="2103"/>
    </location>
</feature>
<dbReference type="Pfam" id="PF00630">
    <property type="entry name" value="Filamin"/>
    <property type="match status" value="2"/>
</dbReference>
<dbReference type="InterPro" id="IPR001298">
    <property type="entry name" value="Filamin/ABP280_rpt"/>
</dbReference>
<dbReference type="InterPro" id="IPR003344">
    <property type="entry name" value="Big_1_dom"/>
</dbReference>
<evidence type="ECO:0000313" key="5">
    <source>
        <dbReference type="EMBL" id="PWN07788.1"/>
    </source>
</evidence>
<dbReference type="InterPro" id="IPR036116">
    <property type="entry name" value="FN3_sf"/>
</dbReference>
<dbReference type="InterPro" id="IPR015217">
    <property type="entry name" value="Invasin_dom_3"/>
</dbReference>
<feature type="domain" description="Fibronectin type-III" evidence="3">
    <location>
        <begin position="390"/>
        <end position="485"/>
    </location>
</feature>
<dbReference type="SUPFAM" id="SSF49478">
    <property type="entry name" value="Cna protein B-type domain"/>
    <property type="match status" value="1"/>
</dbReference>
<dbReference type="Pfam" id="PF18962">
    <property type="entry name" value="Por_Secre_tail"/>
    <property type="match status" value="1"/>
</dbReference>
<dbReference type="SUPFAM" id="SSF49899">
    <property type="entry name" value="Concanavalin A-like lectins/glucanases"/>
    <property type="match status" value="1"/>
</dbReference>
<dbReference type="SMART" id="SM00634">
    <property type="entry name" value="BID_1"/>
    <property type="match status" value="6"/>
</dbReference>
<evidence type="ECO:0000256" key="2">
    <source>
        <dbReference type="SAM" id="MobiDB-lite"/>
    </source>
</evidence>
<name>A0A316TV62_9BACT</name>
<organism evidence="5 6">
    <name type="scientific">Rhodohalobacter mucosus</name>
    <dbReference type="NCBI Taxonomy" id="2079485"/>
    <lineage>
        <taxon>Bacteria</taxon>
        <taxon>Pseudomonadati</taxon>
        <taxon>Balneolota</taxon>
        <taxon>Balneolia</taxon>
        <taxon>Balneolales</taxon>
        <taxon>Balneolaceae</taxon>
        <taxon>Rhodohalobacter</taxon>
    </lineage>
</organism>
<dbReference type="SUPFAM" id="SSF49265">
    <property type="entry name" value="Fibronectin type III"/>
    <property type="match status" value="2"/>
</dbReference>
<dbReference type="SUPFAM" id="SSF81296">
    <property type="entry name" value="E set domains"/>
    <property type="match status" value="2"/>
</dbReference>
<evidence type="ECO:0000259" key="3">
    <source>
        <dbReference type="PROSITE" id="PS50853"/>
    </source>
</evidence>
<dbReference type="InterPro" id="IPR050617">
    <property type="entry name" value="E3_ligase_FN3/SPRY"/>
</dbReference>
<feature type="region of interest" description="Disordered" evidence="2">
    <location>
        <begin position="1821"/>
        <end position="1841"/>
    </location>
</feature>
<dbReference type="PROSITE" id="PS51127">
    <property type="entry name" value="BIG1"/>
    <property type="match status" value="4"/>
</dbReference>
<dbReference type="PANTHER" id="PTHR24099">
    <property type="entry name" value="E3 UBIQUITIN-PROTEIN LIGASE TRIM36-RELATED"/>
    <property type="match status" value="1"/>
</dbReference>
<reference evidence="5 6" key="1">
    <citation type="submission" date="2018-05" db="EMBL/GenBank/DDBJ databases">
        <title>Rhodohalobacter halophilus gen. nov., sp. nov., a moderately halophilic member of the family Balneolaceae.</title>
        <authorList>
            <person name="Liu Z.-W."/>
        </authorList>
    </citation>
    <scope>NUCLEOTIDE SEQUENCE [LARGE SCALE GENOMIC DNA]</scope>
    <source>
        <strain evidence="5 6">8A47</strain>
    </source>
</reference>
<dbReference type="SUPFAM" id="SSF49373">
    <property type="entry name" value="Invasin/intimin cell-adhesion fragments"/>
    <property type="match status" value="6"/>
</dbReference>
<dbReference type="CDD" id="cd00063">
    <property type="entry name" value="FN3"/>
    <property type="match status" value="2"/>
</dbReference>
<sequence>MKHVTLSLIFILTFAALPASVFGENLFSSFSPFPDTTGFPVTNLHNHFTAKEGLITDGNRVTEWRDQGGNGYHVTVPVDKDPDFTGPRIDLETLNGFPVPKWLENSGMRLERESFSPDPPLPTANVNMYYAVIKAPHAQGTWRFFWDAVSAYARQPLYTTYSDGRWWVRNGSNFTYVTVPDNEWVIVTIRYRNSSASDQGAQVYVNGVLVSDNPNSVRMSGGDGIRFGSAGNTSGERPPFSSTEGEFAMAERLHYDGGHTEEERSQVEHYLSTEWGIALDPVIKPVITSPALGTENIGLTPELQWTIDNDDTEFELVLGTEFNFLSDVLIDTVVTGKAFQVPSGVLNYNTEYWWKVRSTNPEHTAWSQMGAGLYQTGGFAFKTGSEPSEPPGAVTLLSPADGSTDVSTDPVLSWEAVDQATGYRLQVATDTGFSLPVVDEANLTGTDFSVTGLDAATVYYWRVMAVNAIGDGPWSSSWAFTTLNSGTASAMSVTQQPTAATAGAAISPAPAVTVTDGTNPVSGVTVTASLNGASLTGASTTTAITGVDGVASFANLVTETAGTGYTLTFEADAAGVANVDSDPFDVSAAAASTLNEISGNGQTGPISTTLAEAFVTEVQDAFGNPVAGETVDFSIATTPAGAAGQSLNTLSATTDAAGRAASTLTLGDTAGDYTTDATWNAATVSFTATAQTGAATALQVNTQPGTTTAGQTVAGPPSVLVTDSGGNPVSGVTVSVSEQGGYIFDGGTLSAVSDGSGVAAFSDLVINTAGTYTLEFSSTGLTTVASTAFDVTAAAASDLAIASGNTQSARINQTLAQDLTVEVTDAFGNPVSGITVDFATTSVPAGSAGQSLSSASAVTGVDGLASVSLTLGDKVGDYIVDASSAGLTTIQFTATATTGDPSAMSVTTQAGLSTAGQAIAGPPAVTVLDAGGNSVSGVNVSVSESGGYTLDGGTLTVATNASGVAEFSDLFIEAAGDYTLLFSADAAGVADVTSGPFTVQAAAASSIGISSIASPQTAGTPFSVTLTAVDAFGNVDDSFAETADLTTPAGTVSPATAAFAGGTVTLDVSVTQAGSGQTITATDGAISGTSNTFDVNPGAVSASGSSVTATSPHTADGSDAATVSIVLADANGNAIGGLTDADFAVGLGGSSALAGTVAETGTPGTYTVGVTNTVAESVTVTITADGLVLDDSPVVEFQAGPVTRLTIVEQPTVTTAGAAISPAPAVTVTDGTNPVSGVTVDVALTGAAFAAGSTTSVTTDGSGAAVFSNLLIETAGSGYTLTFSSSGLSDVVSGSFDVNPAAADPASTTATVPAGTAGALTTITVNVADAFGNAVTGEAANLAASVSGGPNAGEAVSAFSDDGGGSYSASYTPTAAGDDEITITLNTTGISGSPYTSTVSAGAAASFSFDTITSPQTAGANFVITITALDSEGNTANGYNGTATLTTTAGTITPASATFTAGVASLGVDVSGAGTGQTITAADGAVAGTSNTFDVNPGAVSASVSSVTATSPHTADGTDASTVTIDVQDANGNPISGFINTDFTVDLGLTAASPGTVSEIGTSGTYTVDVTNTTAESVSVTITANGVVLDDTPEIIFQTGAASAMSVTQQPTGSTAGAAISPAPAVTVTDGTNPVSGVTVTASLTGASLMAGSTTSAVTDVNGVASFANLVTETAGTGYRLTFDADAAGVVNVDSDPFDVSAAAASTLNEISGNGQTGPISTALAEAFVVEVQDAFGNPVSGEAVDFSIQSTPAGATGQSLSTLSTTTDAAGRAASTLTLGNAAGTYDVDAVWNATTISFTAIAESGAAAALQVNTQPGATTAGETISGPPSVQVTDSGGNPVSGVNVTVSESGGYILDGGTLTVATNASGVAEFTDLIIEAAGDYTLTFDADAADVTSEPFTVQAAAASSIEISTIASPQTAGTPFSVTMTALDAFGNIDDSFAQTAELTTTAGTVSPATAAFSGGTVTLDVSVTQAGTGQTITATNGAIAGTSNAFDVNPGAVSASVSSVTATSPHTADGSDASTVTIVLQDASGNAITGLTNTDFTVDLGVSSAAAGTVAETGTPGTYTVSVTNTAAEPVTVIITADGVVLDDSPVVEFQAGPVTRLTIVEQPAAATAGEAISPAPAVTVTDGTNPVSGVTVNVALTGAVFTAASTTSVTTDGSGAAAFSNLLIETAGSGYRLTFSSAGLSDVVSGEFAVTPAAADPASTTATVPDGTAGAPTTLTVNVSDAFGNAVTGEAANLAASVSGGPNAGAAVSAFSDDGGGSYSASYTPTATGDDQITITLNTTGISGSPYTSTVSAGAVSLVSPSDGSVGVSVNVILRWSELAGATSYRVQVAEDAEFMTLVSDEAALTDTEYSPGMLNYETTYYWRVLARNGAGNLDWSEVWSFRTVPEPISPPGAVSLVSPLNGALDVSVDALLSWLPVAQAADYRVQVSTDAGFATLSEEQAGLSATEFSTGSLDNSTTYYWRVRARNDAGEGAWSEVWSFQTVQTDLAKTMIESVYPNPFNPTANIQYQLAENSDVLIEIFDMAGKRLLVLVDARQNRGSYTIPFTASGLSSGIYFVRLRAGNTVSTEKFTIIK</sequence>
<comment type="caution">
    <text evidence="5">The sequence shown here is derived from an EMBL/GenBank/DDBJ whole genome shotgun (WGS) entry which is preliminary data.</text>
</comment>
<dbReference type="InterPro" id="IPR013783">
    <property type="entry name" value="Ig-like_fold"/>
</dbReference>
<evidence type="ECO:0000259" key="4">
    <source>
        <dbReference type="PROSITE" id="PS51127"/>
    </source>
</evidence>
<keyword evidence="6" id="KW-1185">Reference proteome</keyword>
<dbReference type="InterPro" id="IPR014756">
    <property type="entry name" value="Ig_E-set"/>
</dbReference>
<dbReference type="SMART" id="SM00060">
    <property type="entry name" value="FN3"/>
    <property type="match status" value="3"/>
</dbReference>
<dbReference type="Pfam" id="PF13620">
    <property type="entry name" value="CarboxypepD_reg"/>
    <property type="match status" value="1"/>
</dbReference>
<feature type="domain" description="Fibronectin type-III" evidence="3">
    <location>
        <begin position="2404"/>
        <end position="2499"/>
    </location>
</feature>
<dbReference type="PANTHER" id="PTHR24099:SF11">
    <property type="entry name" value="FIBRONECTIN TYPE III DOMAIN-CONTAINING 3BA-RELATED"/>
    <property type="match status" value="1"/>
</dbReference>
<comment type="similarity">
    <text evidence="1">Belongs to the intimin/invasin family.</text>
</comment>
<dbReference type="InterPro" id="IPR013320">
    <property type="entry name" value="ConA-like_dom_sf"/>
</dbReference>
<dbReference type="EMBL" id="QGGB01000002">
    <property type="protein sequence ID" value="PWN07788.1"/>
    <property type="molecule type" value="Genomic_DNA"/>
</dbReference>
<dbReference type="SMART" id="SM00557">
    <property type="entry name" value="IG_FLMN"/>
    <property type="match status" value="2"/>
</dbReference>
<dbReference type="PROSITE" id="PS50853">
    <property type="entry name" value="FN3"/>
    <property type="match status" value="3"/>
</dbReference>
<dbReference type="Proteomes" id="UP000245533">
    <property type="component" value="Unassembled WGS sequence"/>
</dbReference>
<dbReference type="InterPro" id="IPR017868">
    <property type="entry name" value="Filamin/ABP280_repeat-like"/>
</dbReference>
<feature type="domain" description="Big-1" evidence="4">
    <location>
        <begin position="790"/>
        <end position="893"/>
    </location>
</feature>
<evidence type="ECO:0000313" key="6">
    <source>
        <dbReference type="Proteomes" id="UP000245533"/>
    </source>
</evidence>
<proteinExistence type="inferred from homology"/>
<protein>
    <submittedName>
        <fullName evidence="5">Uncharacterized protein</fullName>
    </submittedName>
</protein>
<dbReference type="RefSeq" id="WP_109644273.1">
    <property type="nucleotide sequence ID" value="NZ_QGGB01000002.1"/>
</dbReference>